<dbReference type="AlphaFoldDB" id="A0A6I8V0E2"/>
<protein>
    <recommendedName>
        <fullName evidence="3">MICOS complex subunit MIC13</fullName>
    </recommendedName>
</protein>
<evidence type="ECO:0008006" key="3">
    <source>
        <dbReference type="Google" id="ProtNLM"/>
    </source>
</evidence>
<dbReference type="InParanoid" id="A0A6I8V0E2"/>
<keyword evidence="1" id="KW-1185">Reference proteome</keyword>
<dbReference type="ExpressionAtlas" id="A0A6I8V0E2">
    <property type="expression patterns" value="baseline"/>
</dbReference>
<dbReference type="KEGG" id="dpo:6901482"/>
<proteinExistence type="predicted"/>
<reference evidence="2" key="1">
    <citation type="submission" date="2025-08" db="UniProtKB">
        <authorList>
            <consortium name="RefSeq"/>
        </authorList>
    </citation>
    <scope>IDENTIFICATION</scope>
    <source>
        <strain evidence="2">MV-25-SWS-2005</strain>
        <tissue evidence="2">Whole body</tissue>
    </source>
</reference>
<sequence length="171" mass="19355">MIKNVVMRAAAVSMTVYLTNYVGVWGTPADSQRLVKSIGVPVDAMVKWLSPTDWQEKNLYNDGVKKSIAFISELPEYISRANRQLAYSFCDLSHPEVWMCLAMQDLNPFAKRGLDSEAPIEESDEKPGPAASVEVDELNSTVDNSNFNDLSYLNMWEYWKQQLHASVQKTK</sequence>
<gene>
    <name evidence="2" type="primary">LOC6901482</name>
</gene>
<dbReference type="RefSeq" id="XP_002134168.2">
    <property type="nucleotide sequence ID" value="XM_002134132.3"/>
</dbReference>
<evidence type="ECO:0000313" key="2">
    <source>
        <dbReference type="RefSeq" id="XP_002134168.2"/>
    </source>
</evidence>
<accession>A0A6I8V0E2</accession>
<evidence type="ECO:0000313" key="1">
    <source>
        <dbReference type="Proteomes" id="UP000001819"/>
    </source>
</evidence>
<name>A0A6I8V0E2_DROPS</name>
<dbReference type="Proteomes" id="UP000001819">
    <property type="component" value="Chromosome X"/>
</dbReference>
<organism evidence="1 2">
    <name type="scientific">Drosophila pseudoobscura pseudoobscura</name>
    <name type="common">Fruit fly</name>
    <dbReference type="NCBI Taxonomy" id="46245"/>
    <lineage>
        <taxon>Eukaryota</taxon>
        <taxon>Metazoa</taxon>
        <taxon>Ecdysozoa</taxon>
        <taxon>Arthropoda</taxon>
        <taxon>Hexapoda</taxon>
        <taxon>Insecta</taxon>
        <taxon>Pterygota</taxon>
        <taxon>Neoptera</taxon>
        <taxon>Endopterygota</taxon>
        <taxon>Diptera</taxon>
        <taxon>Brachycera</taxon>
        <taxon>Muscomorpha</taxon>
        <taxon>Ephydroidea</taxon>
        <taxon>Drosophilidae</taxon>
        <taxon>Drosophila</taxon>
        <taxon>Sophophora</taxon>
    </lineage>
</organism>